<dbReference type="InterPro" id="IPR028081">
    <property type="entry name" value="Leu-bd"/>
</dbReference>
<gene>
    <name evidence="5" type="ORF">BL253_34630</name>
</gene>
<dbReference type="EMBL" id="MOMC01000097">
    <property type="protein sequence ID" value="ONH22853.1"/>
    <property type="molecule type" value="Genomic_DNA"/>
</dbReference>
<dbReference type="CDD" id="cd06341">
    <property type="entry name" value="PBP1_ABC_ligand_binding-like"/>
    <property type="match status" value="1"/>
</dbReference>
<dbReference type="PROSITE" id="PS51257">
    <property type="entry name" value="PROKAR_LIPOPROTEIN"/>
    <property type="match status" value="1"/>
</dbReference>
<proteinExistence type="inferred from homology"/>
<feature type="domain" description="Leucine-binding protein" evidence="4">
    <location>
        <begin position="52"/>
        <end position="398"/>
    </location>
</feature>
<evidence type="ECO:0000259" key="4">
    <source>
        <dbReference type="Pfam" id="PF13458"/>
    </source>
</evidence>
<dbReference type="InterPro" id="IPR028082">
    <property type="entry name" value="Peripla_BP_I"/>
</dbReference>
<evidence type="ECO:0000313" key="6">
    <source>
        <dbReference type="Proteomes" id="UP000188929"/>
    </source>
</evidence>
<dbReference type="STRING" id="1834516.BL253_34630"/>
<dbReference type="PANTHER" id="PTHR47235:SF1">
    <property type="entry name" value="BLR6548 PROTEIN"/>
    <property type="match status" value="1"/>
</dbReference>
<evidence type="ECO:0000256" key="2">
    <source>
        <dbReference type="ARBA" id="ARBA00022729"/>
    </source>
</evidence>
<protein>
    <submittedName>
        <fullName evidence="5">Branched-chain amino acid ABC transporter substrate-binding protein</fullName>
    </submittedName>
</protein>
<feature type="chain" id="PRO_5039103003" evidence="3">
    <location>
        <begin position="36"/>
        <end position="415"/>
    </location>
</feature>
<dbReference type="AlphaFoldDB" id="A0A1V2I0D2"/>
<dbReference type="OrthoDB" id="26870at2"/>
<comment type="caution">
    <text evidence="5">The sequence shown here is derived from an EMBL/GenBank/DDBJ whole genome shotgun (WGS) entry which is preliminary data.</text>
</comment>
<dbReference type="Pfam" id="PF13458">
    <property type="entry name" value="Peripla_BP_6"/>
    <property type="match status" value="1"/>
</dbReference>
<evidence type="ECO:0000256" key="3">
    <source>
        <dbReference type="SAM" id="SignalP"/>
    </source>
</evidence>
<keyword evidence="6" id="KW-1185">Reference proteome</keyword>
<name>A0A1V2I0D2_9ACTN</name>
<accession>A0A1V2I0D2</accession>
<evidence type="ECO:0000313" key="5">
    <source>
        <dbReference type="EMBL" id="ONH22853.1"/>
    </source>
</evidence>
<sequence>MFLGNKWRLLRQKVAAAVALSILGLVGCGASGDSAGNGQPVDCTAPGVTDTEVKAGLLFSDTGATSSGTLGFRAGVDARLGVANAEGGVHGRKIVYSWRDDGSDPHLNLVGARELVESEEAFGLLEGPAVAAGSAQYLAGQDIPAIGLAAEAAWNDYENMFSWFYVAPKSGSSTVYGEFVRGQGGTRAALVTSALNPAVQAFQQQLGASLQAAGVQVELTVEALNDVTSFEALAARMKAANVDTLAGVLFPDVLAKLLPAVRAAGVKLKAVLVPFGYDQRLLAQLGPALAGTVIYTTFVPFEAGGPTHRAFLKAMQTYAPQIQAPAQDAALYGWLTADLFLHGLQAAGPCPTRQAFVQGLRAVHNYDGGGLLPGPIDLATNRGRSSDCFDFVRVSDDGTSYQPLEPVMRCGRPIS</sequence>
<dbReference type="SUPFAM" id="SSF53822">
    <property type="entry name" value="Periplasmic binding protein-like I"/>
    <property type="match status" value="1"/>
</dbReference>
<reference evidence="6" key="1">
    <citation type="submission" date="2016-10" db="EMBL/GenBank/DDBJ databases">
        <title>Frankia sp. NRRL B-16386 Genome sequencing.</title>
        <authorList>
            <person name="Ghodhbane-Gtari F."/>
            <person name="Swanson E."/>
            <person name="Gueddou A."/>
            <person name="Hezbri K."/>
            <person name="Ktari K."/>
            <person name="Nouioui I."/>
            <person name="Morris K."/>
            <person name="Simpson S."/>
            <person name="Abebe-Akele F."/>
            <person name="Thomas K."/>
            <person name="Gtari M."/>
            <person name="Tisa L.S."/>
        </authorList>
    </citation>
    <scope>NUCLEOTIDE SEQUENCE [LARGE SCALE GENOMIC DNA]</scope>
    <source>
        <strain evidence="6">NRRL B-16386</strain>
    </source>
</reference>
<organism evidence="5 6">
    <name type="scientific">Pseudofrankia asymbiotica</name>
    <dbReference type="NCBI Taxonomy" id="1834516"/>
    <lineage>
        <taxon>Bacteria</taxon>
        <taxon>Bacillati</taxon>
        <taxon>Actinomycetota</taxon>
        <taxon>Actinomycetes</taxon>
        <taxon>Frankiales</taxon>
        <taxon>Frankiaceae</taxon>
        <taxon>Pseudofrankia</taxon>
    </lineage>
</organism>
<comment type="similarity">
    <text evidence="1">Belongs to the leucine-binding protein family.</text>
</comment>
<feature type="signal peptide" evidence="3">
    <location>
        <begin position="1"/>
        <end position="35"/>
    </location>
</feature>
<keyword evidence="2 3" id="KW-0732">Signal</keyword>
<dbReference type="PANTHER" id="PTHR47235">
    <property type="entry name" value="BLR6548 PROTEIN"/>
    <property type="match status" value="1"/>
</dbReference>
<dbReference type="Gene3D" id="3.40.50.2300">
    <property type="match status" value="2"/>
</dbReference>
<dbReference type="Proteomes" id="UP000188929">
    <property type="component" value="Unassembled WGS sequence"/>
</dbReference>
<evidence type="ECO:0000256" key="1">
    <source>
        <dbReference type="ARBA" id="ARBA00010062"/>
    </source>
</evidence>